<dbReference type="KEGG" id="vg:75692028"/>
<dbReference type="GeneID" id="75692028"/>
<dbReference type="Proteomes" id="UP000827799">
    <property type="component" value="Segment"/>
</dbReference>
<keyword evidence="2" id="KW-1185">Reference proteome</keyword>
<accession>A0AAE7RWC9</accession>
<proteinExistence type="predicted"/>
<dbReference type="RefSeq" id="YP_010359634.1">
    <property type="nucleotide sequence ID" value="NC_062775.1"/>
</dbReference>
<sequence length="116" mass="13379">MEEQIVSLKVAKLLEEHNFCNGSSHYYSNIFSEQLHKNDDGVLYLNGLDVNYIEAPTQSLAQRWLRDKHGFFVLIELNSIGLYPHIVGGELDYKGDYYLSYESALEEGLLMALRYL</sequence>
<organism evidence="1 2">
    <name type="scientific">uncultured phage cr18_1</name>
    <dbReference type="NCBI Taxonomy" id="2986407"/>
    <lineage>
        <taxon>Viruses</taxon>
        <taxon>Duplodnaviria</taxon>
        <taxon>Heunggongvirae</taxon>
        <taxon>Uroviricota</taxon>
        <taxon>Caudoviricetes</taxon>
        <taxon>Crassvirales</taxon>
        <taxon>Steigviridae</taxon>
        <taxon>Asinivirinae</taxon>
        <taxon>Lebriduvirus</taxon>
        <taxon>Lebriduvirus gastrointestinalis</taxon>
    </lineage>
</organism>
<gene>
    <name evidence="1" type="primary">gp_22727</name>
</gene>
<protein>
    <submittedName>
        <fullName evidence="1">Uncharacterized protein</fullName>
    </submittedName>
</protein>
<name>A0AAE7RWC9_9CAUD</name>
<dbReference type="EMBL" id="MZ130485">
    <property type="protein sequence ID" value="QWM90062.1"/>
    <property type="molecule type" value="Genomic_DNA"/>
</dbReference>
<evidence type="ECO:0000313" key="2">
    <source>
        <dbReference type="Proteomes" id="UP000827799"/>
    </source>
</evidence>
<evidence type="ECO:0000313" key="1">
    <source>
        <dbReference type="EMBL" id="QWM90062.1"/>
    </source>
</evidence>
<reference evidence="1 2" key="1">
    <citation type="submission" date="2021-04" db="EMBL/GenBank/DDBJ databases">
        <authorList>
            <person name="Shkoporov A.N."/>
            <person name="Stockdale S.R."/>
            <person name="Guerin E."/>
            <person name="Ross R.P."/>
            <person name="Hill C."/>
        </authorList>
    </citation>
    <scope>NUCLEOTIDE SEQUENCE [LARGE SCALE GENOMIC DNA]</scope>
    <source>
        <strain evidence="2">cr18_1</strain>
    </source>
</reference>